<evidence type="ECO:0000256" key="1">
    <source>
        <dbReference type="ARBA" id="ARBA00004141"/>
    </source>
</evidence>
<dbReference type="AlphaFoldDB" id="A0AAF3EEI8"/>
<proteinExistence type="predicted"/>
<dbReference type="GO" id="GO:0016020">
    <property type="term" value="C:membrane"/>
    <property type="evidence" value="ECO:0007669"/>
    <property type="project" value="UniProtKB-SubCell"/>
</dbReference>
<keyword evidence="2 5" id="KW-0812">Transmembrane</keyword>
<dbReference type="InterPro" id="IPR010432">
    <property type="entry name" value="RDD"/>
</dbReference>
<evidence type="ECO:0000256" key="4">
    <source>
        <dbReference type="ARBA" id="ARBA00023136"/>
    </source>
</evidence>
<dbReference type="Proteomes" id="UP000887575">
    <property type="component" value="Unassembled WGS sequence"/>
</dbReference>
<dbReference type="InterPro" id="IPR039871">
    <property type="entry name" value="FAM8A1"/>
</dbReference>
<evidence type="ECO:0000256" key="5">
    <source>
        <dbReference type="SAM" id="Phobius"/>
    </source>
</evidence>
<evidence type="ECO:0000313" key="7">
    <source>
        <dbReference type="Proteomes" id="UP000887575"/>
    </source>
</evidence>
<accession>A0AAF3EEI8</accession>
<dbReference type="Pfam" id="PF06271">
    <property type="entry name" value="RDD"/>
    <property type="match status" value="1"/>
</dbReference>
<evidence type="ECO:0000256" key="3">
    <source>
        <dbReference type="ARBA" id="ARBA00022989"/>
    </source>
</evidence>
<evidence type="ECO:0000259" key="6">
    <source>
        <dbReference type="Pfam" id="PF06271"/>
    </source>
</evidence>
<feature type="transmembrane region" description="Helical" evidence="5">
    <location>
        <begin position="92"/>
        <end position="114"/>
    </location>
</feature>
<name>A0AAF3EEI8_9BILA</name>
<reference evidence="8" key="1">
    <citation type="submission" date="2024-02" db="UniProtKB">
        <authorList>
            <consortium name="WormBaseParasite"/>
        </authorList>
    </citation>
    <scope>IDENTIFICATION</scope>
</reference>
<comment type="subcellular location">
    <subcellularLocation>
        <location evidence="1">Membrane</location>
        <topology evidence="1">Multi-pass membrane protein</topology>
    </subcellularLocation>
</comment>
<keyword evidence="3 5" id="KW-1133">Transmembrane helix</keyword>
<evidence type="ECO:0000256" key="2">
    <source>
        <dbReference type="ARBA" id="ARBA00022692"/>
    </source>
</evidence>
<dbReference type="PANTHER" id="PTHR13659:SF5">
    <property type="entry name" value="PROTEIN FAM8A1"/>
    <property type="match status" value="1"/>
</dbReference>
<protein>
    <submittedName>
        <fullName evidence="8">RDD domain-containing protein</fullName>
    </submittedName>
</protein>
<organism evidence="7 8">
    <name type="scientific">Mesorhabditis belari</name>
    <dbReference type="NCBI Taxonomy" id="2138241"/>
    <lineage>
        <taxon>Eukaryota</taxon>
        <taxon>Metazoa</taxon>
        <taxon>Ecdysozoa</taxon>
        <taxon>Nematoda</taxon>
        <taxon>Chromadorea</taxon>
        <taxon>Rhabditida</taxon>
        <taxon>Rhabditina</taxon>
        <taxon>Rhabditomorpha</taxon>
        <taxon>Rhabditoidea</taxon>
        <taxon>Rhabditidae</taxon>
        <taxon>Mesorhabditinae</taxon>
        <taxon>Mesorhabditis</taxon>
    </lineage>
</organism>
<sequence>MNKEEEVTKDYGSAAAYAEAVRKWVDDVTRWRAVHHAALTHAFIHAIQNQTLMANQTSTTQATPSAATVQQQLDGSRIVQRRYRYPSYVRRLIAELLDFIFAFIVKLFIIYSLVMFDFIDLDRYEKLMDQQTDLQMIIDITQDLFPLEILGKFVCSFVEALCISYGFFSLCPGQTPGKMIVGIQVISCHNASSVVGNGDMIEVTGSTRVPFKNSLIRASIKNLLVNSLVPLSTIAFAFHHNRAIYDLMAKTVVVFKE</sequence>
<keyword evidence="7" id="KW-1185">Reference proteome</keyword>
<feature type="domain" description="RDD" evidence="6">
    <location>
        <begin position="85"/>
        <end position="189"/>
    </location>
</feature>
<dbReference type="WBParaSite" id="MBELARI_LOCUS12387">
    <property type="protein sequence ID" value="MBELARI_LOCUS12387"/>
    <property type="gene ID" value="MBELARI_LOCUS12387"/>
</dbReference>
<dbReference type="PANTHER" id="PTHR13659">
    <property type="entry name" value="AUTOSOMAL HIGHLY CONSERVED PROTEIN"/>
    <property type="match status" value="1"/>
</dbReference>
<keyword evidence="4 5" id="KW-0472">Membrane</keyword>
<evidence type="ECO:0000313" key="8">
    <source>
        <dbReference type="WBParaSite" id="MBELARI_LOCUS12387"/>
    </source>
</evidence>